<gene>
    <name evidence="1" type="ORF">CHC_T00002683001</name>
</gene>
<dbReference type="Proteomes" id="UP000012073">
    <property type="component" value="Unassembled WGS sequence"/>
</dbReference>
<evidence type="ECO:0000313" key="1">
    <source>
        <dbReference type="EMBL" id="CDF34173.1"/>
    </source>
</evidence>
<sequence length="54" mass="5919">MREACLLRHVPVGFAFRPESPSSSLSKTSARQSGEQICAHAFQDKVEERDGGTL</sequence>
<dbReference type="GeneID" id="17321697"/>
<dbReference type="Gramene" id="CDF34173">
    <property type="protein sequence ID" value="CDF34173"/>
    <property type="gene ID" value="CHC_T00002683001"/>
</dbReference>
<dbReference type="KEGG" id="ccp:CHC_T00002683001"/>
<dbReference type="EMBL" id="HG001675">
    <property type="protein sequence ID" value="CDF34173.1"/>
    <property type="molecule type" value="Genomic_DNA"/>
</dbReference>
<name>R7Q8P6_CHOCR</name>
<keyword evidence="2" id="KW-1185">Reference proteome</keyword>
<dbReference type="AlphaFoldDB" id="R7Q8P6"/>
<proteinExistence type="predicted"/>
<protein>
    <submittedName>
        <fullName evidence="1">Uncharacterized protein</fullName>
    </submittedName>
</protein>
<reference evidence="2" key="1">
    <citation type="journal article" date="2013" name="Proc. Natl. Acad. Sci. U.S.A.">
        <title>Genome structure and metabolic features in the red seaweed Chondrus crispus shed light on evolution of the Archaeplastida.</title>
        <authorList>
            <person name="Collen J."/>
            <person name="Porcel B."/>
            <person name="Carre W."/>
            <person name="Ball S.G."/>
            <person name="Chaparro C."/>
            <person name="Tonon T."/>
            <person name="Barbeyron T."/>
            <person name="Michel G."/>
            <person name="Noel B."/>
            <person name="Valentin K."/>
            <person name="Elias M."/>
            <person name="Artiguenave F."/>
            <person name="Arun A."/>
            <person name="Aury J.M."/>
            <person name="Barbosa-Neto J.F."/>
            <person name="Bothwell J.H."/>
            <person name="Bouget F.Y."/>
            <person name="Brillet L."/>
            <person name="Cabello-Hurtado F."/>
            <person name="Capella-Gutierrez S."/>
            <person name="Charrier B."/>
            <person name="Cladiere L."/>
            <person name="Cock J.M."/>
            <person name="Coelho S.M."/>
            <person name="Colleoni C."/>
            <person name="Czjzek M."/>
            <person name="Da Silva C."/>
            <person name="Delage L."/>
            <person name="Denoeud F."/>
            <person name="Deschamps P."/>
            <person name="Dittami S.M."/>
            <person name="Gabaldon T."/>
            <person name="Gachon C.M."/>
            <person name="Groisillier A."/>
            <person name="Herve C."/>
            <person name="Jabbari K."/>
            <person name="Katinka M."/>
            <person name="Kloareg B."/>
            <person name="Kowalczyk N."/>
            <person name="Labadie K."/>
            <person name="Leblanc C."/>
            <person name="Lopez P.J."/>
            <person name="McLachlan D.H."/>
            <person name="Meslet-Cladiere L."/>
            <person name="Moustafa A."/>
            <person name="Nehr Z."/>
            <person name="Nyvall Collen P."/>
            <person name="Panaud O."/>
            <person name="Partensky F."/>
            <person name="Poulain J."/>
            <person name="Rensing S.A."/>
            <person name="Rousvoal S."/>
            <person name="Samson G."/>
            <person name="Symeonidi A."/>
            <person name="Weissenbach J."/>
            <person name="Zambounis A."/>
            <person name="Wincker P."/>
            <person name="Boyen C."/>
        </authorList>
    </citation>
    <scope>NUCLEOTIDE SEQUENCE [LARGE SCALE GENOMIC DNA]</scope>
    <source>
        <strain evidence="2">cv. Stackhouse</strain>
    </source>
</reference>
<accession>R7Q8P6</accession>
<dbReference type="RefSeq" id="XP_005713992.1">
    <property type="nucleotide sequence ID" value="XM_005713935.1"/>
</dbReference>
<evidence type="ECO:0000313" key="2">
    <source>
        <dbReference type="Proteomes" id="UP000012073"/>
    </source>
</evidence>
<organism evidence="1 2">
    <name type="scientific">Chondrus crispus</name>
    <name type="common">Carrageen Irish moss</name>
    <name type="synonym">Polymorpha crispa</name>
    <dbReference type="NCBI Taxonomy" id="2769"/>
    <lineage>
        <taxon>Eukaryota</taxon>
        <taxon>Rhodophyta</taxon>
        <taxon>Florideophyceae</taxon>
        <taxon>Rhodymeniophycidae</taxon>
        <taxon>Gigartinales</taxon>
        <taxon>Gigartinaceae</taxon>
        <taxon>Chondrus</taxon>
    </lineage>
</organism>